<evidence type="ECO:0000256" key="1">
    <source>
        <dbReference type="ARBA" id="ARBA00004123"/>
    </source>
</evidence>
<evidence type="ECO:0000313" key="8">
    <source>
        <dbReference type="Proteomes" id="UP001187682"/>
    </source>
</evidence>
<gene>
    <name evidence="7" type="ORF">DNG_02443</name>
</gene>
<dbReference type="InterPro" id="IPR040260">
    <property type="entry name" value="RFA2-like"/>
</dbReference>
<dbReference type="SUPFAM" id="SSF50249">
    <property type="entry name" value="Nucleic acid-binding proteins"/>
    <property type="match status" value="1"/>
</dbReference>
<dbReference type="Pfam" id="PF08784">
    <property type="entry name" value="RPA_C"/>
    <property type="match status" value="1"/>
</dbReference>
<accession>A0AAE8SSL8</accession>
<evidence type="ECO:0000259" key="6">
    <source>
        <dbReference type="Pfam" id="PF08784"/>
    </source>
</evidence>
<evidence type="ECO:0000256" key="2">
    <source>
        <dbReference type="ARBA" id="ARBA00007815"/>
    </source>
</evidence>
<keyword evidence="8" id="KW-1185">Reference proteome</keyword>
<feature type="compositionally biased region" description="Low complexity" evidence="5">
    <location>
        <begin position="278"/>
        <end position="292"/>
    </location>
</feature>
<keyword evidence="4" id="KW-0539">Nucleus</keyword>
<evidence type="ECO:0000256" key="5">
    <source>
        <dbReference type="SAM" id="MobiDB-lite"/>
    </source>
</evidence>
<dbReference type="Gene3D" id="1.10.10.10">
    <property type="entry name" value="Winged helix-like DNA-binding domain superfamily/Winged helix DNA-binding domain"/>
    <property type="match status" value="1"/>
</dbReference>
<comment type="caution">
    <text evidence="7">The sequence shown here is derived from an EMBL/GenBank/DDBJ whole genome shotgun (WGS) entry which is preliminary data.</text>
</comment>
<evidence type="ECO:0000256" key="3">
    <source>
        <dbReference type="ARBA" id="ARBA00023125"/>
    </source>
</evidence>
<dbReference type="InterPro" id="IPR014892">
    <property type="entry name" value="RPA_C"/>
</dbReference>
<feature type="domain" description="Replication protein A C-terminal" evidence="6">
    <location>
        <begin position="471"/>
        <end position="584"/>
    </location>
</feature>
<dbReference type="SUPFAM" id="SSF46785">
    <property type="entry name" value="Winged helix' DNA-binding domain"/>
    <property type="match status" value="1"/>
</dbReference>
<organism evidence="7 8">
    <name type="scientific">Cephalotrichum gorgonifer</name>
    <dbReference type="NCBI Taxonomy" id="2041049"/>
    <lineage>
        <taxon>Eukaryota</taxon>
        <taxon>Fungi</taxon>
        <taxon>Dikarya</taxon>
        <taxon>Ascomycota</taxon>
        <taxon>Pezizomycotina</taxon>
        <taxon>Sordariomycetes</taxon>
        <taxon>Hypocreomycetidae</taxon>
        <taxon>Microascales</taxon>
        <taxon>Microascaceae</taxon>
        <taxon>Cephalotrichum</taxon>
    </lineage>
</organism>
<dbReference type="InterPro" id="IPR036388">
    <property type="entry name" value="WH-like_DNA-bd_sf"/>
</dbReference>
<dbReference type="GO" id="GO:0000781">
    <property type="term" value="C:chromosome, telomeric region"/>
    <property type="evidence" value="ECO:0007669"/>
    <property type="project" value="TreeGrafter"/>
</dbReference>
<evidence type="ECO:0000256" key="4">
    <source>
        <dbReference type="ARBA" id="ARBA00023242"/>
    </source>
</evidence>
<protein>
    <recommendedName>
        <fullName evidence="6">Replication protein A C-terminal domain-containing protein</fullName>
    </recommendedName>
</protein>
<dbReference type="Proteomes" id="UP001187682">
    <property type="component" value="Unassembled WGS sequence"/>
</dbReference>
<reference evidence="7" key="1">
    <citation type="submission" date="2018-03" db="EMBL/GenBank/DDBJ databases">
        <authorList>
            <person name="Guldener U."/>
        </authorList>
    </citation>
    <scope>NUCLEOTIDE SEQUENCE</scope>
</reference>
<dbReference type="InterPro" id="IPR036390">
    <property type="entry name" value="WH_DNA-bd_sf"/>
</dbReference>
<keyword evidence="3" id="KW-0238">DNA-binding</keyword>
<dbReference type="EMBL" id="ONZQ02000003">
    <property type="protein sequence ID" value="SPN99591.1"/>
    <property type="molecule type" value="Genomic_DNA"/>
</dbReference>
<sequence length="591" mass="64163">MHRSSQSHRVLKSQPRESAAPRYIERASASDANIYPAPPPSAALLPRTGYGPPTRHGPPEPVVYLAMDMEIEVLKASPTFLELIGTPWMTGHSLYAIMDDADKQRVRGYLKQLMEERARVDPRYLPPLFNKEDSELAVEGVGFGAEDVSQFRLDRYCHITFTDRDKQPRPFSVQYGMAKIGSTYVVVMKLNVPPPQHPYPSPSYPRESAGVYAYPPQPPQPQQHQHQHPHQHQQYHAYAQRTPVSATFDPSRPRFDHTPGVPTDPTGRPLTAPPPGRPLLSGLSPGVSPGIPAYSPSPSRPDYGPGPSSYQIPRSELLPTSRAPPPLSFQLPPIRTQPQMESYTDDSLRPITIKQVLDAEETHPGAPDFRIDGSLVTQVTFVAQIRSMNRQETNIQYKLDDGTAVIEVKKYVDSDRTEAPSDPAIDVGGYVRCYGRLRAFNGKRYVSVHFIRAVTNYDEVNYHLLEAAAVHLYFTKGPAAKGAAAGGGGGDGMFVDSGAGGYHDGAGAAHGGGAASGGAGVAKLGNVSPAAQRLFNHMLNAPGGNEGVHLQVLSSGSGMSAREVLSAADELLGQGVIYPTVDDETWAVLEY</sequence>
<dbReference type="CDD" id="cd04478">
    <property type="entry name" value="RPA2_DBD_D"/>
    <property type="match status" value="1"/>
</dbReference>
<dbReference type="AlphaFoldDB" id="A0AAE8SSL8"/>
<dbReference type="GO" id="GO:0006260">
    <property type="term" value="P:DNA replication"/>
    <property type="evidence" value="ECO:0007669"/>
    <property type="project" value="TreeGrafter"/>
</dbReference>
<comment type="subcellular location">
    <subcellularLocation>
        <location evidence="1">Nucleus</location>
    </subcellularLocation>
</comment>
<proteinExistence type="inferred from homology"/>
<dbReference type="GO" id="GO:0006289">
    <property type="term" value="P:nucleotide-excision repair"/>
    <property type="evidence" value="ECO:0007669"/>
    <property type="project" value="TreeGrafter"/>
</dbReference>
<dbReference type="GO" id="GO:0000724">
    <property type="term" value="P:double-strand break repair via homologous recombination"/>
    <property type="evidence" value="ECO:0007669"/>
    <property type="project" value="TreeGrafter"/>
</dbReference>
<comment type="similarity">
    <text evidence="2">Belongs to the replication factor A protein 2 family.</text>
</comment>
<name>A0AAE8SSL8_9PEZI</name>
<evidence type="ECO:0000313" key="7">
    <source>
        <dbReference type="EMBL" id="SPN99591.1"/>
    </source>
</evidence>
<dbReference type="PANTHER" id="PTHR13989">
    <property type="entry name" value="REPLICATION PROTEIN A-RELATED"/>
    <property type="match status" value="1"/>
</dbReference>
<dbReference type="InterPro" id="IPR012340">
    <property type="entry name" value="NA-bd_OB-fold"/>
</dbReference>
<feature type="compositionally biased region" description="Basic residues" evidence="5">
    <location>
        <begin position="1"/>
        <end position="11"/>
    </location>
</feature>
<dbReference type="Gene3D" id="2.40.50.140">
    <property type="entry name" value="Nucleic acid-binding proteins"/>
    <property type="match status" value="1"/>
</dbReference>
<dbReference type="GO" id="GO:0035861">
    <property type="term" value="C:site of double-strand break"/>
    <property type="evidence" value="ECO:0007669"/>
    <property type="project" value="TreeGrafter"/>
</dbReference>
<feature type="region of interest" description="Disordered" evidence="5">
    <location>
        <begin position="1"/>
        <end position="40"/>
    </location>
</feature>
<dbReference type="GO" id="GO:0003697">
    <property type="term" value="F:single-stranded DNA binding"/>
    <property type="evidence" value="ECO:0007669"/>
    <property type="project" value="TreeGrafter"/>
</dbReference>
<feature type="region of interest" description="Disordered" evidence="5">
    <location>
        <begin position="197"/>
        <end position="323"/>
    </location>
</feature>
<dbReference type="PANTHER" id="PTHR13989:SF16">
    <property type="entry name" value="REPLICATION PROTEIN A2"/>
    <property type="match status" value="1"/>
</dbReference>
<dbReference type="GO" id="GO:0005662">
    <property type="term" value="C:DNA replication factor A complex"/>
    <property type="evidence" value="ECO:0007669"/>
    <property type="project" value="TreeGrafter"/>
</dbReference>